<dbReference type="SUPFAM" id="SSF52540">
    <property type="entry name" value="P-loop containing nucleoside triphosphate hydrolases"/>
    <property type="match status" value="1"/>
</dbReference>
<evidence type="ECO:0000256" key="1">
    <source>
        <dbReference type="ARBA" id="ARBA00022741"/>
    </source>
</evidence>
<sequence length="343" mass="36790">MRTQADRLVDRHPALDRTRLLDDLVPPPRFSEARLSTYRPDPAQPSQIEARDHVGRFSSAGALTAPRRGLGRLLGRVQEDPEPRGLYLDGGFGVGKTHLLAAAWHEAAGRKHYGTFVEYTQLAGALGFRGAVDALRGADLVCIDEFELDDPGDTVLMARLLRELADSGARLAATSNTLPGSLGSDRFAAEDFLREIQALGRLFEVVTVDGDDYRHRGAPPTPEPAAPADLAALAGRPGATVDDFADLCAHLATVHPSRYGALLDGVTEVGWSGVAPVPDQNVALRLVVLADRMYDRALPLTAGGEPLSALFDEAMLRGGYRKKYLRALSRLTALAREAGSVAA</sequence>
<dbReference type="InterPro" id="IPR027417">
    <property type="entry name" value="P-loop_NTPase"/>
</dbReference>
<protein>
    <submittedName>
        <fullName evidence="4">Cell division protein ZapE</fullName>
    </submittedName>
</protein>
<keyword evidence="4" id="KW-0131">Cell cycle</keyword>
<dbReference type="EMBL" id="JBHRWW010000002">
    <property type="protein sequence ID" value="MFC3687424.1"/>
    <property type="molecule type" value="Genomic_DNA"/>
</dbReference>
<dbReference type="PANTHER" id="PTHR12169">
    <property type="entry name" value="ATPASE N2B"/>
    <property type="match status" value="1"/>
</dbReference>
<evidence type="ECO:0000256" key="3">
    <source>
        <dbReference type="SAM" id="MobiDB-lite"/>
    </source>
</evidence>
<proteinExistence type="predicted"/>
<evidence type="ECO:0000313" key="4">
    <source>
        <dbReference type="EMBL" id="MFC3687424.1"/>
    </source>
</evidence>
<keyword evidence="5" id="KW-1185">Reference proteome</keyword>
<gene>
    <name evidence="4" type="primary">zapE</name>
    <name evidence="4" type="ORF">ACFOLH_03605</name>
</gene>
<dbReference type="PANTHER" id="PTHR12169:SF6">
    <property type="entry name" value="AFG1-LIKE ATPASE"/>
    <property type="match status" value="1"/>
</dbReference>
<organism evidence="4 5">
    <name type="scientific">Aquipuribacter hungaricus</name>
    <dbReference type="NCBI Taxonomy" id="545624"/>
    <lineage>
        <taxon>Bacteria</taxon>
        <taxon>Bacillati</taxon>
        <taxon>Actinomycetota</taxon>
        <taxon>Actinomycetes</taxon>
        <taxon>Micrococcales</taxon>
        <taxon>Intrasporangiaceae</taxon>
        <taxon>Aquipuribacter</taxon>
    </lineage>
</organism>
<evidence type="ECO:0000256" key="2">
    <source>
        <dbReference type="ARBA" id="ARBA00022840"/>
    </source>
</evidence>
<accession>A0ABV7WDH6</accession>
<name>A0ABV7WDH6_9MICO</name>
<dbReference type="Proteomes" id="UP001595685">
    <property type="component" value="Unassembled WGS sequence"/>
</dbReference>
<dbReference type="InterPro" id="IPR005654">
    <property type="entry name" value="ATPase_AFG1-like"/>
</dbReference>
<keyword evidence="4" id="KW-0132">Cell division</keyword>
<evidence type="ECO:0000313" key="5">
    <source>
        <dbReference type="Proteomes" id="UP001595685"/>
    </source>
</evidence>
<feature type="region of interest" description="Disordered" evidence="3">
    <location>
        <begin position="31"/>
        <end position="52"/>
    </location>
</feature>
<dbReference type="Gene3D" id="3.40.50.300">
    <property type="entry name" value="P-loop containing nucleotide triphosphate hydrolases"/>
    <property type="match status" value="1"/>
</dbReference>
<dbReference type="NCBIfam" id="NF040713">
    <property type="entry name" value="ZapE"/>
    <property type="match status" value="1"/>
</dbReference>
<keyword evidence="2" id="KW-0067">ATP-binding</keyword>
<reference evidence="5" key="1">
    <citation type="journal article" date="2019" name="Int. J. Syst. Evol. Microbiol.">
        <title>The Global Catalogue of Microorganisms (GCM) 10K type strain sequencing project: providing services to taxonomists for standard genome sequencing and annotation.</title>
        <authorList>
            <consortium name="The Broad Institute Genomics Platform"/>
            <consortium name="The Broad Institute Genome Sequencing Center for Infectious Disease"/>
            <person name="Wu L."/>
            <person name="Ma J."/>
        </authorList>
    </citation>
    <scope>NUCLEOTIDE SEQUENCE [LARGE SCALE GENOMIC DNA]</scope>
    <source>
        <strain evidence="5">NCAIM B.02333</strain>
    </source>
</reference>
<dbReference type="Pfam" id="PF03969">
    <property type="entry name" value="AFG1_ATPase"/>
    <property type="match status" value="2"/>
</dbReference>
<dbReference type="RefSeq" id="WP_340290179.1">
    <property type="nucleotide sequence ID" value="NZ_JBBEOI010000015.1"/>
</dbReference>
<keyword evidence="1" id="KW-0547">Nucleotide-binding</keyword>
<comment type="caution">
    <text evidence="4">The sequence shown here is derived from an EMBL/GenBank/DDBJ whole genome shotgun (WGS) entry which is preliminary data.</text>
</comment>
<dbReference type="GO" id="GO:0051301">
    <property type="term" value="P:cell division"/>
    <property type="evidence" value="ECO:0007669"/>
    <property type="project" value="UniProtKB-KW"/>
</dbReference>